<dbReference type="EMBL" id="JBHUFU010000002">
    <property type="protein sequence ID" value="MFD1829019.1"/>
    <property type="molecule type" value="Genomic_DNA"/>
</dbReference>
<dbReference type="InterPro" id="IPR041656">
    <property type="entry name" value="TPR_5"/>
</dbReference>
<evidence type="ECO:0000259" key="1">
    <source>
        <dbReference type="Pfam" id="PF12688"/>
    </source>
</evidence>
<organism evidence="2 3">
    <name type="scientific">Streptomyces desertarenae</name>
    <dbReference type="NCBI Taxonomy" id="2666184"/>
    <lineage>
        <taxon>Bacteria</taxon>
        <taxon>Bacillati</taxon>
        <taxon>Actinomycetota</taxon>
        <taxon>Actinomycetes</taxon>
        <taxon>Kitasatosporales</taxon>
        <taxon>Streptomycetaceae</taxon>
        <taxon>Streptomyces</taxon>
    </lineage>
</organism>
<comment type="caution">
    <text evidence="2">The sequence shown here is derived from an EMBL/GenBank/DDBJ whole genome shotgun (WGS) entry which is preliminary data.</text>
</comment>
<dbReference type="InterPro" id="IPR011990">
    <property type="entry name" value="TPR-like_helical_dom_sf"/>
</dbReference>
<reference evidence="3" key="1">
    <citation type="journal article" date="2019" name="Int. J. Syst. Evol. Microbiol.">
        <title>The Global Catalogue of Microorganisms (GCM) 10K type strain sequencing project: providing services to taxonomists for standard genome sequencing and annotation.</title>
        <authorList>
            <consortium name="The Broad Institute Genomics Platform"/>
            <consortium name="The Broad Institute Genome Sequencing Center for Infectious Disease"/>
            <person name="Wu L."/>
            <person name="Ma J."/>
        </authorList>
    </citation>
    <scope>NUCLEOTIDE SEQUENCE [LARGE SCALE GENOMIC DNA]</scope>
    <source>
        <strain evidence="3">CGMCC 4.7455</strain>
    </source>
</reference>
<dbReference type="SUPFAM" id="SSF48452">
    <property type="entry name" value="TPR-like"/>
    <property type="match status" value="1"/>
</dbReference>
<proteinExistence type="predicted"/>
<dbReference type="Gene3D" id="1.25.40.10">
    <property type="entry name" value="Tetratricopeptide repeat domain"/>
    <property type="match status" value="1"/>
</dbReference>
<name>A0ABW4PE89_9ACTN</name>
<dbReference type="Pfam" id="PF12688">
    <property type="entry name" value="TPR_5"/>
    <property type="match status" value="1"/>
</dbReference>
<evidence type="ECO:0000313" key="3">
    <source>
        <dbReference type="Proteomes" id="UP001597365"/>
    </source>
</evidence>
<evidence type="ECO:0000313" key="2">
    <source>
        <dbReference type="EMBL" id="MFD1829019.1"/>
    </source>
</evidence>
<sequence>MTTTTRAAWERRVEELWSSFDDHAPADFLARAEALAAELPPGDAVALYELASAHDALDREEEAASLYRRALAAGLPGERRRQAVVQLGSTLRNLGRTEESIALLAAERKAVSDELDGAVAAFLSLSLADAGREREALSLALTALVPHLPRYGRSLTAYARDLAAGGGAAG</sequence>
<dbReference type="Proteomes" id="UP001597365">
    <property type="component" value="Unassembled WGS sequence"/>
</dbReference>
<gene>
    <name evidence="2" type="ORF">ACFSJS_04985</name>
</gene>
<keyword evidence="3" id="KW-1185">Reference proteome</keyword>
<protein>
    <submittedName>
        <fullName evidence="2">Tetratricopeptide repeat protein</fullName>
    </submittedName>
</protein>
<accession>A0ABW4PE89</accession>
<feature type="domain" description="Tetratrico peptide repeat group 5" evidence="1">
    <location>
        <begin position="45"/>
        <end position="162"/>
    </location>
</feature>
<dbReference type="RefSeq" id="WP_380897146.1">
    <property type="nucleotide sequence ID" value="NZ_JBHUFU010000002.1"/>
</dbReference>